<comment type="similarity">
    <text evidence="1 7">Belongs to the bacterial ribosomal protein bL9 family.</text>
</comment>
<dbReference type="Pfam" id="PF01281">
    <property type="entry name" value="Ribosomal_L9_N"/>
    <property type="match status" value="1"/>
</dbReference>
<dbReference type="PROSITE" id="PS00651">
    <property type="entry name" value="RIBOSOMAL_L9"/>
    <property type="match status" value="1"/>
</dbReference>
<dbReference type="OrthoDB" id="9788336at2"/>
<dbReference type="HAMAP" id="MF_00503">
    <property type="entry name" value="Ribosomal_bL9"/>
    <property type="match status" value="1"/>
</dbReference>
<keyword evidence="3 7" id="KW-0694">RNA-binding</keyword>
<evidence type="ECO:0000313" key="10">
    <source>
        <dbReference type="Proteomes" id="UP000243679"/>
    </source>
</evidence>
<dbReference type="PANTHER" id="PTHR21368">
    <property type="entry name" value="50S RIBOSOMAL PROTEIN L9"/>
    <property type="match status" value="1"/>
</dbReference>
<keyword evidence="10" id="KW-1185">Reference proteome</keyword>
<dbReference type="AlphaFoldDB" id="A0A1Q2SKS8"/>
<dbReference type="RefSeq" id="WP_096526335.1">
    <property type="nucleotide sequence ID" value="NZ_AP014836.1"/>
</dbReference>
<evidence type="ECO:0000259" key="8">
    <source>
        <dbReference type="PROSITE" id="PS00651"/>
    </source>
</evidence>
<dbReference type="InterPro" id="IPR036791">
    <property type="entry name" value="Ribosomal_bL9_C_sf"/>
</dbReference>
<dbReference type="NCBIfam" id="TIGR00158">
    <property type="entry name" value="L9"/>
    <property type="match status" value="1"/>
</dbReference>
<feature type="domain" description="Ribosomal protein L9" evidence="8">
    <location>
        <begin position="13"/>
        <end position="40"/>
    </location>
</feature>
<dbReference type="Gene3D" id="3.40.5.10">
    <property type="entry name" value="Ribosomal protein L9, N-terminal domain"/>
    <property type="match status" value="1"/>
</dbReference>
<evidence type="ECO:0000256" key="5">
    <source>
        <dbReference type="ARBA" id="ARBA00023274"/>
    </source>
</evidence>
<evidence type="ECO:0000256" key="7">
    <source>
        <dbReference type="HAMAP-Rule" id="MF_00503"/>
    </source>
</evidence>
<dbReference type="InterPro" id="IPR000244">
    <property type="entry name" value="Ribosomal_bL9"/>
</dbReference>
<dbReference type="GO" id="GO:0006412">
    <property type="term" value="P:translation"/>
    <property type="evidence" value="ECO:0007669"/>
    <property type="project" value="UniProtKB-UniRule"/>
</dbReference>
<dbReference type="GO" id="GO:0019843">
    <property type="term" value="F:rRNA binding"/>
    <property type="evidence" value="ECO:0007669"/>
    <property type="project" value="UniProtKB-UniRule"/>
</dbReference>
<dbReference type="GO" id="GO:0005840">
    <property type="term" value="C:ribosome"/>
    <property type="evidence" value="ECO:0007669"/>
    <property type="project" value="UniProtKB-KW"/>
</dbReference>
<dbReference type="InterPro" id="IPR020069">
    <property type="entry name" value="Ribosomal_bL9_C"/>
</dbReference>
<evidence type="ECO:0000256" key="2">
    <source>
        <dbReference type="ARBA" id="ARBA00022730"/>
    </source>
</evidence>
<proteinExistence type="inferred from homology"/>
<dbReference type="InterPro" id="IPR020594">
    <property type="entry name" value="Ribosomal_bL9_bac/chp"/>
</dbReference>
<protein>
    <recommendedName>
        <fullName evidence="6 7">Large ribosomal subunit protein bL9</fullName>
    </recommendedName>
</protein>
<dbReference type="SUPFAM" id="SSF55658">
    <property type="entry name" value="L9 N-domain-like"/>
    <property type="match status" value="1"/>
</dbReference>
<sequence length="150" mass="16332">MEVILLEQMPNLGKLGEKVAVKAGYARNYLIPRRKAVIATKDNDLYFESRRAELEKAAAESVMAAEKRKQALIALGSVTITAKVGVEGKLFGSVGAADITNALTRAGFEIDKKEIRLPYGSLRQIGEYELEVHLYSGIIAPIKVVVAGEE</sequence>
<dbReference type="KEGG" id="ntt:TAO_0342"/>
<accession>A0A1Q2SKS8</accession>
<evidence type="ECO:0000256" key="1">
    <source>
        <dbReference type="ARBA" id="ARBA00010605"/>
    </source>
</evidence>
<gene>
    <name evidence="7" type="primary">rplI</name>
    <name evidence="9" type="ORF">TAO_0342</name>
</gene>
<comment type="function">
    <text evidence="7">Binds to the 23S rRNA.</text>
</comment>
<evidence type="ECO:0000256" key="6">
    <source>
        <dbReference type="ARBA" id="ARBA00035292"/>
    </source>
</evidence>
<organism evidence="9 10">
    <name type="scientific">Candidatus Nitrosoglobus terrae</name>
    <dbReference type="NCBI Taxonomy" id="1630141"/>
    <lineage>
        <taxon>Bacteria</taxon>
        <taxon>Pseudomonadati</taxon>
        <taxon>Pseudomonadota</taxon>
        <taxon>Gammaproteobacteria</taxon>
        <taxon>Chromatiales</taxon>
        <taxon>Chromatiaceae</taxon>
        <taxon>Candidatus Nitrosoglobus</taxon>
    </lineage>
</organism>
<dbReference type="InterPro" id="IPR009027">
    <property type="entry name" value="Ribosomal_bL9/RNase_H1_N"/>
</dbReference>
<evidence type="ECO:0000313" key="9">
    <source>
        <dbReference type="EMBL" id="BAW79712.1"/>
    </source>
</evidence>
<dbReference type="SUPFAM" id="SSF55653">
    <property type="entry name" value="Ribosomal protein L9 C-domain"/>
    <property type="match status" value="1"/>
</dbReference>
<dbReference type="InterPro" id="IPR020070">
    <property type="entry name" value="Ribosomal_bL9_N"/>
</dbReference>
<dbReference type="EMBL" id="AP014836">
    <property type="protein sequence ID" value="BAW79712.1"/>
    <property type="molecule type" value="Genomic_DNA"/>
</dbReference>
<dbReference type="Pfam" id="PF03948">
    <property type="entry name" value="Ribosomal_L9_C"/>
    <property type="match status" value="1"/>
</dbReference>
<evidence type="ECO:0000256" key="4">
    <source>
        <dbReference type="ARBA" id="ARBA00022980"/>
    </source>
</evidence>
<keyword evidence="5 7" id="KW-0687">Ribonucleoprotein</keyword>
<dbReference type="InterPro" id="IPR036935">
    <property type="entry name" value="Ribosomal_bL9_N_sf"/>
</dbReference>
<keyword evidence="4 7" id="KW-0689">Ribosomal protein</keyword>
<name>A0A1Q2SKS8_9GAMM</name>
<reference evidence="9 10" key="1">
    <citation type="journal article" date="2017" name="ISME J.">
        <title>An acid-tolerant ammonia-oxidizing ?-proteobacterium from soil.</title>
        <authorList>
            <person name="Hayatsu M."/>
            <person name="Tago K."/>
            <person name="Uchiyama I."/>
            <person name="Toyoda A."/>
            <person name="Wang Y."/>
            <person name="Shimomura Y."/>
            <person name="Okubo T."/>
            <person name="Kurisu F."/>
            <person name="Hirono Y."/>
            <person name="Nonaka K."/>
            <person name="Akiyama H."/>
            <person name="Itoh T."/>
            <person name="Takami H."/>
        </authorList>
    </citation>
    <scope>NUCLEOTIDE SEQUENCE [LARGE SCALE GENOMIC DNA]</scope>
    <source>
        <strain evidence="9 10">TAO100</strain>
    </source>
</reference>
<dbReference type="GO" id="GO:1990904">
    <property type="term" value="C:ribonucleoprotein complex"/>
    <property type="evidence" value="ECO:0007669"/>
    <property type="project" value="UniProtKB-KW"/>
</dbReference>
<dbReference type="Proteomes" id="UP000243679">
    <property type="component" value="Chromosome"/>
</dbReference>
<dbReference type="GO" id="GO:0003735">
    <property type="term" value="F:structural constituent of ribosome"/>
    <property type="evidence" value="ECO:0007669"/>
    <property type="project" value="InterPro"/>
</dbReference>
<keyword evidence="2 7" id="KW-0699">rRNA-binding</keyword>
<evidence type="ECO:0000256" key="3">
    <source>
        <dbReference type="ARBA" id="ARBA00022884"/>
    </source>
</evidence>
<dbReference type="Gene3D" id="3.10.430.100">
    <property type="entry name" value="Ribosomal protein L9, C-terminal domain"/>
    <property type="match status" value="1"/>
</dbReference>